<protein>
    <submittedName>
        <fullName evidence="1">Uncharacterized protein</fullName>
    </submittedName>
</protein>
<evidence type="ECO:0000313" key="2">
    <source>
        <dbReference type="Proteomes" id="UP001054252"/>
    </source>
</evidence>
<evidence type="ECO:0000313" key="1">
    <source>
        <dbReference type="EMBL" id="GKU89009.1"/>
    </source>
</evidence>
<proteinExistence type="predicted"/>
<dbReference type="AlphaFoldDB" id="A0AAV5HU02"/>
<dbReference type="Proteomes" id="UP001054252">
    <property type="component" value="Unassembled WGS sequence"/>
</dbReference>
<organism evidence="1 2">
    <name type="scientific">Rubroshorea leprosula</name>
    <dbReference type="NCBI Taxonomy" id="152421"/>
    <lineage>
        <taxon>Eukaryota</taxon>
        <taxon>Viridiplantae</taxon>
        <taxon>Streptophyta</taxon>
        <taxon>Embryophyta</taxon>
        <taxon>Tracheophyta</taxon>
        <taxon>Spermatophyta</taxon>
        <taxon>Magnoliopsida</taxon>
        <taxon>eudicotyledons</taxon>
        <taxon>Gunneridae</taxon>
        <taxon>Pentapetalae</taxon>
        <taxon>rosids</taxon>
        <taxon>malvids</taxon>
        <taxon>Malvales</taxon>
        <taxon>Dipterocarpaceae</taxon>
        <taxon>Rubroshorea</taxon>
    </lineage>
</organism>
<name>A0AAV5HU02_9ROSI</name>
<keyword evidence="2" id="KW-1185">Reference proteome</keyword>
<comment type="caution">
    <text evidence="1">The sequence shown here is derived from an EMBL/GenBank/DDBJ whole genome shotgun (WGS) entry which is preliminary data.</text>
</comment>
<sequence length="63" mass="7119">MLLISCRIGRLAEVKIYAGEGFGVLCNYNYVSGKADHVCDHEKVWLCLRRGSTKGVHYSWEGE</sequence>
<dbReference type="EMBL" id="BPVZ01000003">
    <property type="protein sequence ID" value="GKU89009.1"/>
    <property type="molecule type" value="Genomic_DNA"/>
</dbReference>
<reference evidence="1 2" key="1">
    <citation type="journal article" date="2021" name="Commun. Biol.">
        <title>The genome of Shorea leprosula (Dipterocarpaceae) highlights the ecological relevance of drought in aseasonal tropical rainforests.</title>
        <authorList>
            <person name="Ng K.K.S."/>
            <person name="Kobayashi M.J."/>
            <person name="Fawcett J.A."/>
            <person name="Hatakeyama M."/>
            <person name="Paape T."/>
            <person name="Ng C.H."/>
            <person name="Ang C.C."/>
            <person name="Tnah L.H."/>
            <person name="Lee C.T."/>
            <person name="Nishiyama T."/>
            <person name="Sese J."/>
            <person name="O'Brien M.J."/>
            <person name="Copetti D."/>
            <person name="Mohd Noor M.I."/>
            <person name="Ong R.C."/>
            <person name="Putra M."/>
            <person name="Sireger I.Z."/>
            <person name="Indrioko S."/>
            <person name="Kosugi Y."/>
            <person name="Izuno A."/>
            <person name="Isagi Y."/>
            <person name="Lee S.L."/>
            <person name="Shimizu K.K."/>
        </authorList>
    </citation>
    <scope>NUCLEOTIDE SEQUENCE [LARGE SCALE GENOMIC DNA]</scope>
    <source>
        <strain evidence="1">214</strain>
    </source>
</reference>
<gene>
    <name evidence="1" type="ORF">SLEP1_g3206</name>
</gene>
<accession>A0AAV5HU02</accession>